<dbReference type="PANTHER" id="PTHR45588:SF1">
    <property type="entry name" value="WW DOMAIN-CONTAINING PROTEIN"/>
    <property type="match status" value="1"/>
</dbReference>
<dbReference type="InterPro" id="IPR011990">
    <property type="entry name" value="TPR-like_helical_dom_sf"/>
</dbReference>
<comment type="caution">
    <text evidence="1">The sequence shown here is derived from an EMBL/GenBank/DDBJ whole genome shotgun (WGS) entry which is preliminary data.</text>
</comment>
<dbReference type="AlphaFoldDB" id="A0A8H8RUS3"/>
<dbReference type="Proteomes" id="UP000462212">
    <property type="component" value="Unassembled WGS sequence"/>
</dbReference>
<dbReference type="OrthoDB" id="414774at2759"/>
<proteinExistence type="predicted"/>
<dbReference type="PANTHER" id="PTHR45588">
    <property type="entry name" value="TPR DOMAIN-CONTAINING PROTEIN"/>
    <property type="match status" value="1"/>
</dbReference>
<reference evidence="1 2" key="1">
    <citation type="submission" date="2018-05" db="EMBL/GenBank/DDBJ databases">
        <title>Genome sequencing and assembly of the regulated plant pathogen Lachnellula willkommii and related sister species for the development of diagnostic species identification markers.</title>
        <authorList>
            <person name="Giroux E."/>
            <person name="Bilodeau G."/>
        </authorList>
    </citation>
    <scope>NUCLEOTIDE SEQUENCE [LARGE SCALE GENOMIC DNA]</scope>
    <source>
        <strain evidence="1 2">CBS 197.66</strain>
    </source>
</reference>
<evidence type="ECO:0000313" key="1">
    <source>
        <dbReference type="EMBL" id="TVY42252.1"/>
    </source>
</evidence>
<sequence>MSLELDPAPGPPASPDPYPNYNLGSYSRTITTSSDSAQTHFTNGLIWSYAFNHSEAALCFTLATRADPTCAMAYWGLAYAMGPNYNKPWEYVSSPELKQAQAAARKAKELIMLDGVGVEPVERAIIEALQHRYHVDVQLEMRNEAYSSAMEKVHADFPEDLDVCALYADALMNLTPWALWDLHTGLPSPGASTLTIKSVLDTACSLPGGLQHPSLLHLYIHLMEMSPHPESALTHANKLRGLVPDAGHLQHMPTHIDILCGDYASTISSNSAAVFADEKYFSQPRDGEASGEGFYTLYRIHNHHFKIYAAMFAAQSHVALRTVNDLEKILNEEVIQSMPDFVEGFGGIGVHVLVRFGRWADLSTLPLPANQDLYRVTTAMIHYGKGVAFAAMGRIQDSAKEQELFRQAVLRVPESRMLFNNKCIDILAIAAAMLDGELEYRRGNFDAAFSYLRNAIEQGDALPYDEPWGWMQPTRHAYGALLLEQGKTTEALQVYAADLGFDDSVPRPLRHLNNVWALSGYHECLVRLGMDSEARNLKPLLRKAVDGADIPIKSSCFCRLAEAKVAE</sequence>
<protein>
    <recommendedName>
        <fullName evidence="3">TPR domain protein</fullName>
    </recommendedName>
</protein>
<organism evidence="1 2">
    <name type="scientific">Lachnellula subtilissima</name>
    <dbReference type="NCBI Taxonomy" id="602034"/>
    <lineage>
        <taxon>Eukaryota</taxon>
        <taxon>Fungi</taxon>
        <taxon>Dikarya</taxon>
        <taxon>Ascomycota</taxon>
        <taxon>Pezizomycotina</taxon>
        <taxon>Leotiomycetes</taxon>
        <taxon>Helotiales</taxon>
        <taxon>Lachnaceae</taxon>
        <taxon>Lachnellula</taxon>
    </lineage>
</organism>
<keyword evidence="2" id="KW-1185">Reference proteome</keyword>
<gene>
    <name evidence="1" type="ORF">LSUB1_G004066</name>
</gene>
<name>A0A8H8RUS3_9HELO</name>
<accession>A0A8H8RUS3</accession>
<dbReference type="Gene3D" id="1.25.40.10">
    <property type="entry name" value="Tetratricopeptide repeat domain"/>
    <property type="match status" value="1"/>
</dbReference>
<dbReference type="SUPFAM" id="SSF48452">
    <property type="entry name" value="TPR-like"/>
    <property type="match status" value="1"/>
</dbReference>
<dbReference type="EMBL" id="QGMJ01000104">
    <property type="protein sequence ID" value="TVY42252.1"/>
    <property type="molecule type" value="Genomic_DNA"/>
</dbReference>
<evidence type="ECO:0008006" key="3">
    <source>
        <dbReference type="Google" id="ProtNLM"/>
    </source>
</evidence>
<evidence type="ECO:0000313" key="2">
    <source>
        <dbReference type="Proteomes" id="UP000462212"/>
    </source>
</evidence>